<feature type="non-terminal residue" evidence="9">
    <location>
        <position position="1"/>
    </location>
</feature>
<protein>
    <recommendedName>
        <fullName evidence="8">Transcription factor IIIA</fullName>
    </recommendedName>
</protein>
<gene>
    <name evidence="9" type="ORF">DBR06_SOUSAS13010007</name>
</gene>
<evidence type="ECO:0000256" key="5">
    <source>
        <dbReference type="ARBA" id="ARBA00022771"/>
    </source>
</evidence>
<organism evidence="9 10">
    <name type="scientific">Sousa chinensis</name>
    <name type="common">Indo-pacific humpbacked dolphin</name>
    <name type="synonym">Steno chinensis</name>
    <dbReference type="NCBI Taxonomy" id="103600"/>
    <lineage>
        <taxon>Eukaryota</taxon>
        <taxon>Metazoa</taxon>
        <taxon>Chordata</taxon>
        <taxon>Craniata</taxon>
        <taxon>Vertebrata</taxon>
        <taxon>Euteleostomi</taxon>
        <taxon>Mammalia</taxon>
        <taxon>Eutheria</taxon>
        <taxon>Laurasiatheria</taxon>
        <taxon>Artiodactyla</taxon>
        <taxon>Whippomorpha</taxon>
        <taxon>Cetacea</taxon>
        <taxon>Odontoceti</taxon>
        <taxon>Delphinidae</taxon>
        <taxon>Sousa</taxon>
    </lineage>
</organism>
<keyword evidence="2" id="KW-0690">Ribosome biogenesis</keyword>
<evidence type="ECO:0000256" key="1">
    <source>
        <dbReference type="ARBA" id="ARBA00004123"/>
    </source>
</evidence>
<dbReference type="GO" id="GO:0005634">
    <property type="term" value="C:nucleus"/>
    <property type="evidence" value="ECO:0007669"/>
    <property type="project" value="UniProtKB-SubCell"/>
</dbReference>
<evidence type="ECO:0000256" key="4">
    <source>
        <dbReference type="ARBA" id="ARBA00022737"/>
    </source>
</evidence>
<evidence type="ECO:0000256" key="3">
    <source>
        <dbReference type="ARBA" id="ARBA00022723"/>
    </source>
</evidence>
<dbReference type="EMBL" id="QWLN02000558">
    <property type="protein sequence ID" value="TEA42025.1"/>
    <property type="molecule type" value="Genomic_DNA"/>
</dbReference>
<dbReference type="Gene3D" id="3.30.160.60">
    <property type="entry name" value="Classic Zinc Finger"/>
    <property type="match status" value="1"/>
</dbReference>
<keyword evidence="5" id="KW-0863">Zinc-finger</keyword>
<evidence type="ECO:0000313" key="10">
    <source>
        <dbReference type="Proteomes" id="UP000295264"/>
    </source>
</evidence>
<sequence>CKKTFKKHQQPKIHQCQHTNEPLFRCTHKGCGKIFASPSSL</sequence>
<keyword evidence="3" id="KW-0479">Metal-binding</keyword>
<dbReference type="Proteomes" id="UP000295264">
    <property type="component" value="Unassembled WGS sequence"/>
</dbReference>
<accession>A0A484H1V1</accession>
<evidence type="ECO:0000256" key="6">
    <source>
        <dbReference type="ARBA" id="ARBA00022833"/>
    </source>
</evidence>
<comment type="caution">
    <text evidence="9">The sequence shown here is derived from an EMBL/GenBank/DDBJ whole genome shotgun (WGS) entry which is preliminary data.</text>
</comment>
<dbReference type="InterPro" id="IPR036236">
    <property type="entry name" value="Znf_C2H2_sf"/>
</dbReference>
<keyword evidence="4" id="KW-0677">Repeat</keyword>
<name>A0A484H1V1_SOUCH</name>
<dbReference type="AlphaFoldDB" id="A0A484H1V1"/>
<keyword evidence="6" id="KW-0862">Zinc</keyword>
<evidence type="ECO:0000313" key="9">
    <source>
        <dbReference type="EMBL" id="TEA42025.1"/>
    </source>
</evidence>
<proteinExistence type="predicted"/>
<evidence type="ECO:0000256" key="2">
    <source>
        <dbReference type="ARBA" id="ARBA00022517"/>
    </source>
</evidence>
<comment type="subcellular location">
    <subcellularLocation>
        <location evidence="1">Nucleus</location>
    </subcellularLocation>
</comment>
<feature type="non-terminal residue" evidence="9">
    <location>
        <position position="41"/>
    </location>
</feature>
<evidence type="ECO:0000256" key="8">
    <source>
        <dbReference type="ARBA" id="ARBA00040434"/>
    </source>
</evidence>
<keyword evidence="10" id="KW-1185">Reference proteome</keyword>
<dbReference type="GO" id="GO:0042254">
    <property type="term" value="P:ribosome biogenesis"/>
    <property type="evidence" value="ECO:0007669"/>
    <property type="project" value="UniProtKB-KW"/>
</dbReference>
<dbReference type="GO" id="GO:0008270">
    <property type="term" value="F:zinc ion binding"/>
    <property type="evidence" value="ECO:0007669"/>
    <property type="project" value="UniProtKB-KW"/>
</dbReference>
<keyword evidence="7" id="KW-0539">Nucleus</keyword>
<reference evidence="9 10" key="1">
    <citation type="journal article" date="2018" name="Genomics">
        <title>Molecular footprints of inshore aquatic adaptation in Indo-Pacific humpback dolphin (Sousa chinensis).</title>
        <authorList>
            <person name="Ming Y."/>
            <person name="Jian J."/>
            <person name="Yu F."/>
            <person name="Yu X."/>
            <person name="Wang J."/>
            <person name="Liu W."/>
        </authorList>
    </citation>
    <scope>NUCLEOTIDE SEQUENCE [LARGE SCALE GENOMIC DNA]</scope>
    <source>
        <strain evidence="9">MY-2018</strain>
        <tissue evidence="9">Skin</tissue>
    </source>
</reference>
<evidence type="ECO:0000256" key="7">
    <source>
        <dbReference type="ARBA" id="ARBA00023242"/>
    </source>
</evidence>
<dbReference type="FunFam" id="3.30.160.60:FF:001102">
    <property type="entry name" value="Transcription factor IIIA"/>
    <property type="match status" value="1"/>
</dbReference>
<dbReference type="SUPFAM" id="SSF57667">
    <property type="entry name" value="beta-beta-alpha zinc fingers"/>
    <property type="match status" value="1"/>
</dbReference>